<protein>
    <recommendedName>
        <fullName evidence="2">VWFA domain-containing protein</fullName>
    </recommendedName>
</protein>
<dbReference type="OrthoDB" id="188440at2"/>
<dbReference type="InterPro" id="IPR002035">
    <property type="entry name" value="VWF_A"/>
</dbReference>
<evidence type="ECO:0000313" key="3">
    <source>
        <dbReference type="EMBL" id="OCS88429.1"/>
    </source>
</evidence>
<name>A0A1C0YMX4_9BACL</name>
<keyword evidence="4" id="KW-1185">Reference proteome</keyword>
<dbReference type="CDD" id="cd00198">
    <property type="entry name" value="vWFA"/>
    <property type="match status" value="1"/>
</dbReference>
<feature type="domain" description="VWFA" evidence="2">
    <location>
        <begin position="707"/>
        <end position="873"/>
    </location>
</feature>
<accession>A0A1C0YMX4</accession>
<dbReference type="EMBL" id="MASJ01000001">
    <property type="protein sequence ID" value="OCS88429.1"/>
    <property type="molecule type" value="Genomic_DNA"/>
</dbReference>
<organism evidence="3 4">
    <name type="scientific">Caryophanon tenue</name>
    <dbReference type="NCBI Taxonomy" id="33978"/>
    <lineage>
        <taxon>Bacteria</taxon>
        <taxon>Bacillati</taxon>
        <taxon>Bacillota</taxon>
        <taxon>Bacilli</taxon>
        <taxon>Bacillales</taxon>
        <taxon>Caryophanaceae</taxon>
        <taxon>Caryophanon</taxon>
    </lineage>
</organism>
<dbReference type="InterPro" id="IPR036465">
    <property type="entry name" value="vWFA_dom_sf"/>
</dbReference>
<evidence type="ECO:0000259" key="2">
    <source>
        <dbReference type="PROSITE" id="PS50234"/>
    </source>
</evidence>
<dbReference type="SMART" id="SM00327">
    <property type="entry name" value="VWA"/>
    <property type="match status" value="1"/>
</dbReference>
<dbReference type="InterPro" id="IPR001119">
    <property type="entry name" value="SLH_dom"/>
</dbReference>
<evidence type="ECO:0000256" key="1">
    <source>
        <dbReference type="SAM" id="SignalP"/>
    </source>
</evidence>
<feature type="signal peptide" evidence="1">
    <location>
        <begin position="1"/>
        <end position="29"/>
    </location>
</feature>
<dbReference type="SUPFAM" id="SSF53300">
    <property type="entry name" value="vWA-like"/>
    <property type="match status" value="1"/>
</dbReference>
<dbReference type="Gene3D" id="3.40.50.410">
    <property type="entry name" value="von Willebrand factor, type A domain"/>
    <property type="match status" value="1"/>
</dbReference>
<sequence length="983" mass="108377">MKMTIRHWLAICILLVVALTAILPTQTNAATLSDVPSSHANYRAIQWAADNVLQDVYEGNQFLPQAYMNELQLAKAFARLDDSFPAFNGYDTSMIYNFYDEYHIPYKGTHNNPSRNQTITRGDFARLYAAFKGFDLTEVYAVQYLYMNEVSTGKTGKRTYEDFDPAATLTRQQAAQLLYNISRKGKFSVKGISATATGKDNNKITLPAGFTSKPVEDIETGNGTGTNDQSNNPHWNTRVKNMEVTKTELNPNGRDTVNISFEFNSCTAGAIADNQSYTFEVTSKYGAQVIDSSGAVTKTVQSDGGTISANIVAPSLTRSVVDTISFTMTEATATEATKCFTLVPITTQLQYTPKAEMVINYEVFDPQQPQEDQGDVAPLPDPLPGLPFGVGQTGTEVFMSEGEMDIIDIDPTNRTFRARTLESYTDDYGTVQNNETITGYVDYEYASLRYEGYSITPEIFEGIVETYLFGNTELDIVEVDDELQVLYSVNDEGRIQFDITGLHQYFPIHEAADEYYAFTPLMVMQLFVPTAESVTIGNRESVDILRGVFNGLSGFDKESYLLYGKGGSYADLQSLFAKMEALIEANDKADVPPGFNGYTKVMVTLVRPGGQVVTDYQGSVEINFNGESQIVKFTTNTTDHATGTGSGGVAVAYFDSIVHGDSTVTAQIVTPDEAYASILKDITNTVASKTFYTSQPFSGKYCPKKVEISYLLDYSGSMNRVDQENVRASETHKLIAHMQNATHIAMSFGRTASLQAKGNTQDVVAKKPFHNVASRGVTDIPAAIQSTFTHYSAGDTEKAMIIVSDGKTRMTNLDSMITQLNQRGIKVYTVAYGTGSQINDRALRRLADETGGQYFNVTSAAQLHNAYEVISQIVLCEEVVDSCVYDASMFTNVSVNATRSLMAITAKINEACDDVAQIVVAYELPRGSTEFILKPRNEGNYRLTMKRRQLSSLAVYDQFEIQARDDEGNVLASRQVTQALPNR</sequence>
<dbReference type="PROSITE" id="PS50234">
    <property type="entry name" value="VWFA"/>
    <property type="match status" value="1"/>
</dbReference>
<feature type="chain" id="PRO_5008649196" description="VWFA domain-containing protein" evidence="1">
    <location>
        <begin position="30"/>
        <end position="983"/>
    </location>
</feature>
<keyword evidence="1" id="KW-0732">Signal</keyword>
<dbReference type="Pfam" id="PF00395">
    <property type="entry name" value="SLH"/>
    <property type="match status" value="1"/>
</dbReference>
<proteinExistence type="predicted"/>
<dbReference type="RefSeq" id="WP_066542224.1">
    <property type="nucleotide sequence ID" value="NZ_MASJ01000001.1"/>
</dbReference>
<comment type="caution">
    <text evidence="3">The sequence shown here is derived from an EMBL/GenBank/DDBJ whole genome shotgun (WGS) entry which is preliminary data.</text>
</comment>
<dbReference type="Proteomes" id="UP000093199">
    <property type="component" value="Unassembled WGS sequence"/>
</dbReference>
<reference evidence="3 4" key="1">
    <citation type="submission" date="2016-07" db="EMBL/GenBank/DDBJ databases">
        <title>Caryophanon tenue genome sequencing.</title>
        <authorList>
            <person name="Verma A."/>
            <person name="Pal Y."/>
            <person name="Krishnamurthi S."/>
        </authorList>
    </citation>
    <scope>NUCLEOTIDE SEQUENCE [LARGE SCALE GENOMIC DNA]</scope>
    <source>
        <strain evidence="3 4">DSM 14152</strain>
    </source>
</reference>
<dbReference type="AlphaFoldDB" id="A0A1C0YMX4"/>
<evidence type="ECO:0000313" key="4">
    <source>
        <dbReference type="Proteomes" id="UP000093199"/>
    </source>
</evidence>
<gene>
    <name evidence="3" type="ORF">A6M13_00865</name>
</gene>
<dbReference type="Pfam" id="PF00092">
    <property type="entry name" value="VWA"/>
    <property type="match status" value="1"/>
</dbReference>
<dbReference type="STRING" id="33978.A6M13_00865"/>